<evidence type="ECO:0000313" key="1">
    <source>
        <dbReference type="EMBL" id="CAB4138878.1"/>
    </source>
</evidence>
<reference evidence="1" key="1">
    <citation type="submission" date="2020-04" db="EMBL/GenBank/DDBJ databases">
        <authorList>
            <person name="Chiriac C."/>
            <person name="Salcher M."/>
            <person name="Ghai R."/>
            <person name="Kavagutti S V."/>
        </authorList>
    </citation>
    <scope>NUCLEOTIDE SEQUENCE</scope>
</reference>
<organism evidence="1">
    <name type="scientific">uncultured Caudovirales phage</name>
    <dbReference type="NCBI Taxonomy" id="2100421"/>
    <lineage>
        <taxon>Viruses</taxon>
        <taxon>Duplodnaviria</taxon>
        <taxon>Heunggongvirae</taxon>
        <taxon>Uroviricota</taxon>
        <taxon>Caudoviricetes</taxon>
        <taxon>Peduoviridae</taxon>
        <taxon>Maltschvirus</taxon>
        <taxon>Maltschvirus maltsch</taxon>
    </lineage>
</organism>
<accession>A0A6J5LWI6</accession>
<dbReference type="EMBL" id="LR796364">
    <property type="protein sequence ID" value="CAB4138878.1"/>
    <property type="molecule type" value="Genomic_DNA"/>
</dbReference>
<proteinExistence type="predicted"/>
<gene>
    <name evidence="1" type="ORF">UFOVP348_17</name>
</gene>
<sequence>MTKKIISMVCHDSTGGTVNITQAYEDGCGWSAIAYQFYTFLAAQGFPLDHESVGADVGSFVLATEKD</sequence>
<protein>
    <submittedName>
        <fullName evidence="1">Uncharacterized protein</fullName>
    </submittedName>
</protein>
<name>A0A6J5LWI6_9CAUD</name>